<dbReference type="Pfam" id="PF07690">
    <property type="entry name" value="MFS_1"/>
    <property type="match status" value="1"/>
</dbReference>
<keyword evidence="6 8" id="KW-1133">Transmembrane helix</keyword>
<keyword evidence="5 8" id="KW-0812">Transmembrane</keyword>
<protein>
    <submittedName>
        <fullName evidence="10">MFS family permease</fullName>
    </submittedName>
</protein>
<accession>A0A7Y9JMZ6</accession>
<evidence type="ECO:0000256" key="3">
    <source>
        <dbReference type="ARBA" id="ARBA00022448"/>
    </source>
</evidence>
<evidence type="ECO:0000256" key="7">
    <source>
        <dbReference type="ARBA" id="ARBA00023136"/>
    </source>
</evidence>
<evidence type="ECO:0000313" key="10">
    <source>
        <dbReference type="EMBL" id="NYD54880.1"/>
    </source>
</evidence>
<keyword evidence="3" id="KW-0813">Transport</keyword>
<name>A0A7Y9JMZ6_9MICO</name>
<evidence type="ECO:0000256" key="4">
    <source>
        <dbReference type="ARBA" id="ARBA00022475"/>
    </source>
</evidence>
<feature type="transmembrane region" description="Helical" evidence="8">
    <location>
        <begin position="162"/>
        <end position="183"/>
    </location>
</feature>
<dbReference type="Proteomes" id="UP000552045">
    <property type="component" value="Unassembled WGS sequence"/>
</dbReference>
<dbReference type="AlphaFoldDB" id="A0A7Y9JMZ6"/>
<keyword evidence="7 8" id="KW-0472">Membrane</keyword>
<evidence type="ECO:0000256" key="5">
    <source>
        <dbReference type="ARBA" id="ARBA00022692"/>
    </source>
</evidence>
<feature type="transmembrane region" description="Helical" evidence="8">
    <location>
        <begin position="268"/>
        <end position="290"/>
    </location>
</feature>
<comment type="caution">
    <text evidence="10">The sequence shown here is derived from an EMBL/GenBank/DDBJ whole genome shotgun (WGS) entry which is preliminary data.</text>
</comment>
<feature type="transmembrane region" description="Helical" evidence="8">
    <location>
        <begin position="204"/>
        <end position="225"/>
    </location>
</feature>
<dbReference type="PANTHER" id="PTHR23517">
    <property type="entry name" value="RESISTANCE PROTEIN MDTM, PUTATIVE-RELATED-RELATED"/>
    <property type="match status" value="1"/>
</dbReference>
<dbReference type="PROSITE" id="PS00217">
    <property type="entry name" value="SUGAR_TRANSPORT_2"/>
    <property type="match status" value="1"/>
</dbReference>
<evidence type="ECO:0000313" key="11">
    <source>
        <dbReference type="Proteomes" id="UP000552045"/>
    </source>
</evidence>
<comment type="similarity">
    <text evidence="2">Belongs to the major facilitator superfamily. TCR/Tet family.</text>
</comment>
<reference evidence="10 11" key="1">
    <citation type="submission" date="2020-07" db="EMBL/GenBank/DDBJ databases">
        <title>Sequencing the genomes of 1000 actinobacteria strains.</title>
        <authorList>
            <person name="Klenk H.-P."/>
        </authorList>
    </citation>
    <scope>NUCLEOTIDE SEQUENCE [LARGE SCALE GENOMIC DNA]</scope>
    <source>
        <strain evidence="10 11">DSM 22185</strain>
    </source>
</reference>
<feature type="transmembrane region" description="Helical" evidence="8">
    <location>
        <begin position="20"/>
        <end position="38"/>
    </location>
</feature>
<dbReference type="RefSeq" id="WP_179433563.1">
    <property type="nucleotide sequence ID" value="NZ_BAABLC010000002.1"/>
</dbReference>
<sequence length="387" mass="39361">MSTGRAAVPLREDVFTQTTIFLFSVSLGMATVIVPLLATAAGYQLGVVGFLIGVSAITQIVARAGMGVLMDRFSTRTFILASLLLLAASCAVLAASDALWAFIVSQLLQGAGRAYFFTGTQTHVVRGTRPAVSALAIMNVTNGIGLLVGPLLAGFIGDSSLILALVVAAAIAGVAILTCVFLVRYEPFVKQQPIEGEVKPSRMWRRSGVMTAGWMGAVAGAWRGILNSYLPLLITQAGHSIPVAGAMMTLANLAALGGSAVATPVRRLGIPISTVLGTALVSLGTAAMALSTANFVWSGIFLAISGIGAGVLQTLGPALGAESVDPQERGRSIAAIGTFRAISLLITPMGIGALVFVLPSAAVATAVVAVAVAVPAMVMRGSGSARS</sequence>
<feature type="transmembrane region" description="Helical" evidence="8">
    <location>
        <begin position="78"/>
        <end position="103"/>
    </location>
</feature>
<evidence type="ECO:0000256" key="2">
    <source>
        <dbReference type="ARBA" id="ARBA00007520"/>
    </source>
</evidence>
<dbReference type="InterPro" id="IPR020846">
    <property type="entry name" value="MFS_dom"/>
</dbReference>
<dbReference type="PRINTS" id="PR01035">
    <property type="entry name" value="TCRTETA"/>
</dbReference>
<dbReference type="GO" id="GO:0022857">
    <property type="term" value="F:transmembrane transporter activity"/>
    <property type="evidence" value="ECO:0007669"/>
    <property type="project" value="InterPro"/>
</dbReference>
<dbReference type="InterPro" id="IPR036259">
    <property type="entry name" value="MFS_trans_sf"/>
</dbReference>
<evidence type="ECO:0000256" key="1">
    <source>
        <dbReference type="ARBA" id="ARBA00004651"/>
    </source>
</evidence>
<dbReference type="EMBL" id="JACCBH010000001">
    <property type="protein sequence ID" value="NYD54880.1"/>
    <property type="molecule type" value="Genomic_DNA"/>
</dbReference>
<dbReference type="InterPro" id="IPR011701">
    <property type="entry name" value="MFS"/>
</dbReference>
<evidence type="ECO:0000259" key="9">
    <source>
        <dbReference type="PROSITE" id="PS50850"/>
    </source>
</evidence>
<feature type="transmembrane region" description="Helical" evidence="8">
    <location>
        <begin position="131"/>
        <end position="156"/>
    </location>
</feature>
<dbReference type="GO" id="GO:0005886">
    <property type="term" value="C:plasma membrane"/>
    <property type="evidence" value="ECO:0007669"/>
    <property type="project" value="UniProtKB-SubCell"/>
</dbReference>
<feature type="transmembrane region" description="Helical" evidence="8">
    <location>
        <begin position="237"/>
        <end position="256"/>
    </location>
</feature>
<dbReference type="InterPro" id="IPR005829">
    <property type="entry name" value="Sugar_transporter_CS"/>
</dbReference>
<gene>
    <name evidence="10" type="ORF">BKA02_001935</name>
</gene>
<dbReference type="Gene3D" id="1.20.1250.20">
    <property type="entry name" value="MFS general substrate transporter like domains"/>
    <property type="match status" value="1"/>
</dbReference>
<dbReference type="InterPro" id="IPR050171">
    <property type="entry name" value="MFS_Transporters"/>
</dbReference>
<dbReference type="SUPFAM" id="SSF103473">
    <property type="entry name" value="MFS general substrate transporter"/>
    <property type="match status" value="1"/>
</dbReference>
<proteinExistence type="inferred from homology"/>
<dbReference type="InterPro" id="IPR001958">
    <property type="entry name" value="Tet-R_TetA/multi-R_MdtG-like"/>
</dbReference>
<feature type="transmembrane region" description="Helical" evidence="8">
    <location>
        <begin position="361"/>
        <end position="379"/>
    </location>
</feature>
<comment type="subcellular location">
    <subcellularLocation>
        <location evidence="1">Cell membrane</location>
        <topology evidence="1">Multi-pass membrane protein</topology>
    </subcellularLocation>
</comment>
<feature type="transmembrane region" description="Helical" evidence="8">
    <location>
        <begin position="45"/>
        <end position="66"/>
    </location>
</feature>
<feature type="transmembrane region" description="Helical" evidence="8">
    <location>
        <begin position="296"/>
        <end position="321"/>
    </location>
</feature>
<feature type="transmembrane region" description="Helical" evidence="8">
    <location>
        <begin position="333"/>
        <end position="355"/>
    </location>
</feature>
<keyword evidence="11" id="KW-1185">Reference proteome</keyword>
<organism evidence="10 11">
    <name type="scientific">Microbacterium pseudoresistens</name>
    <dbReference type="NCBI Taxonomy" id="640634"/>
    <lineage>
        <taxon>Bacteria</taxon>
        <taxon>Bacillati</taxon>
        <taxon>Actinomycetota</taxon>
        <taxon>Actinomycetes</taxon>
        <taxon>Micrococcales</taxon>
        <taxon>Microbacteriaceae</taxon>
        <taxon>Microbacterium</taxon>
    </lineage>
</organism>
<evidence type="ECO:0000256" key="6">
    <source>
        <dbReference type="ARBA" id="ARBA00022989"/>
    </source>
</evidence>
<evidence type="ECO:0000256" key="8">
    <source>
        <dbReference type="SAM" id="Phobius"/>
    </source>
</evidence>
<keyword evidence="4" id="KW-1003">Cell membrane</keyword>
<dbReference type="PROSITE" id="PS50850">
    <property type="entry name" value="MFS"/>
    <property type="match status" value="1"/>
</dbReference>
<feature type="domain" description="Major facilitator superfamily (MFS) profile" evidence="9">
    <location>
        <begin position="12"/>
        <end position="378"/>
    </location>
</feature>